<evidence type="ECO:0000256" key="5">
    <source>
        <dbReference type="SAM" id="Phobius"/>
    </source>
</evidence>
<feature type="transmembrane region" description="Helical" evidence="5">
    <location>
        <begin position="134"/>
        <end position="153"/>
    </location>
</feature>
<dbReference type="Pfam" id="PF01694">
    <property type="entry name" value="Rhomboid"/>
    <property type="match status" value="1"/>
</dbReference>
<dbReference type="Proteomes" id="UP000829720">
    <property type="component" value="Unassembled WGS sequence"/>
</dbReference>
<protein>
    <recommendedName>
        <fullName evidence="6">Peptidase S54 rhomboid domain-containing protein</fullName>
    </recommendedName>
</protein>
<evidence type="ECO:0000256" key="2">
    <source>
        <dbReference type="ARBA" id="ARBA00022692"/>
    </source>
</evidence>
<dbReference type="PANTHER" id="PTHR43066">
    <property type="entry name" value="RHOMBOID-RELATED PROTEIN"/>
    <property type="match status" value="1"/>
</dbReference>
<accession>A0A8T3D8C7</accession>
<dbReference type="InterPro" id="IPR035952">
    <property type="entry name" value="Rhomboid-like_sf"/>
</dbReference>
<evidence type="ECO:0000256" key="4">
    <source>
        <dbReference type="ARBA" id="ARBA00023136"/>
    </source>
</evidence>
<evidence type="ECO:0000313" key="8">
    <source>
        <dbReference type="Proteomes" id="UP000829720"/>
    </source>
</evidence>
<organism evidence="7 8">
    <name type="scientific">Albula goreensis</name>
    <dbReference type="NCBI Taxonomy" id="1534307"/>
    <lineage>
        <taxon>Eukaryota</taxon>
        <taxon>Metazoa</taxon>
        <taxon>Chordata</taxon>
        <taxon>Craniata</taxon>
        <taxon>Vertebrata</taxon>
        <taxon>Euteleostomi</taxon>
        <taxon>Actinopterygii</taxon>
        <taxon>Neopterygii</taxon>
        <taxon>Teleostei</taxon>
        <taxon>Albuliformes</taxon>
        <taxon>Albulidae</taxon>
        <taxon>Albula</taxon>
    </lineage>
</organism>
<keyword evidence="3 5" id="KW-1133">Transmembrane helix</keyword>
<dbReference type="InterPro" id="IPR022764">
    <property type="entry name" value="Peptidase_S54_rhomboid_dom"/>
</dbReference>
<dbReference type="Gene3D" id="1.20.1540.10">
    <property type="entry name" value="Rhomboid-like"/>
    <property type="match status" value="1"/>
</dbReference>
<dbReference type="SUPFAM" id="SSF144091">
    <property type="entry name" value="Rhomboid-like"/>
    <property type="match status" value="1"/>
</dbReference>
<name>A0A8T3D8C7_9TELE</name>
<evidence type="ECO:0000256" key="1">
    <source>
        <dbReference type="ARBA" id="ARBA00004141"/>
    </source>
</evidence>
<keyword evidence="8" id="KW-1185">Reference proteome</keyword>
<sequence length="352" mass="39240">MYFRRGSIGTDAILGRSSICQLKLQWHQGVKTMRNRQRGANLGLLLLASQIFQMGVNNIPPVTLATLGLNVYLFLAPRVPLMQACISVHTCWGGDWRRLLLAPLHHADDWHLYYNMVSLLWKGTQLERRLGGAWFAYLLTVFSLLTGVVYLLLEQGFAELTHDPSYNLQCAVGFSGVLFGLKVVNNHHFPGGVTNVMGFPIASRYACWAELILIHVMSPGTSFVGHLAGILVGLLYTLGPLKSIMKTCAVFVTGEGYITGQRHYYSSSGFSGYSRTGSNFSNAQNEPPQPHPELYPYTAGLSEEEQYWAAVRASLRGRDGATQQTPAYGFTIPPQSDILEEIRQRRVQRFDH</sequence>
<evidence type="ECO:0000313" key="7">
    <source>
        <dbReference type="EMBL" id="KAI1893809.1"/>
    </source>
</evidence>
<evidence type="ECO:0000256" key="3">
    <source>
        <dbReference type="ARBA" id="ARBA00022989"/>
    </source>
</evidence>
<dbReference type="GO" id="GO:0004252">
    <property type="term" value="F:serine-type endopeptidase activity"/>
    <property type="evidence" value="ECO:0007669"/>
    <property type="project" value="InterPro"/>
</dbReference>
<dbReference type="EMBL" id="JAERUA010000011">
    <property type="protein sequence ID" value="KAI1893809.1"/>
    <property type="molecule type" value="Genomic_DNA"/>
</dbReference>
<comment type="caution">
    <text evidence="7">The sequence shown here is derived from an EMBL/GenBank/DDBJ whole genome shotgun (WGS) entry which is preliminary data.</text>
</comment>
<reference evidence="7" key="1">
    <citation type="submission" date="2021-01" db="EMBL/GenBank/DDBJ databases">
        <authorList>
            <person name="Zahm M."/>
            <person name="Roques C."/>
            <person name="Cabau C."/>
            <person name="Klopp C."/>
            <person name="Donnadieu C."/>
            <person name="Jouanno E."/>
            <person name="Lampietro C."/>
            <person name="Louis A."/>
            <person name="Herpin A."/>
            <person name="Echchiki A."/>
            <person name="Berthelot C."/>
            <person name="Parey E."/>
            <person name="Roest-Crollius H."/>
            <person name="Braasch I."/>
            <person name="Postlethwait J."/>
            <person name="Bobe J."/>
            <person name="Montfort J."/>
            <person name="Bouchez O."/>
            <person name="Begum T."/>
            <person name="Mejri S."/>
            <person name="Adams A."/>
            <person name="Chen W.-J."/>
            <person name="Guiguen Y."/>
        </authorList>
    </citation>
    <scope>NUCLEOTIDE SEQUENCE</scope>
    <source>
        <tissue evidence="7">Blood</tissue>
    </source>
</reference>
<feature type="transmembrane region" description="Helical" evidence="5">
    <location>
        <begin position="223"/>
        <end position="241"/>
    </location>
</feature>
<dbReference type="FunFam" id="1.20.1540.10:FF:000008">
    <property type="entry name" value="RHOMBOID-like protein 13"/>
    <property type="match status" value="1"/>
</dbReference>
<dbReference type="OrthoDB" id="10257275at2759"/>
<dbReference type="AlphaFoldDB" id="A0A8T3D8C7"/>
<proteinExistence type="predicted"/>
<gene>
    <name evidence="7" type="ORF">AGOR_G00127490</name>
</gene>
<dbReference type="PANTHER" id="PTHR43066:SF14">
    <property type="entry name" value="RHOMBOID-RELATED PROTEIN 4"/>
    <property type="match status" value="1"/>
</dbReference>
<evidence type="ECO:0000259" key="6">
    <source>
        <dbReference type="Pfam" id="PF01694"/>
    </source>
</evidence>
<keyword evidence="2 5" id="KW-0812">Transmembrane</keyword>
<keyword evidence="4 5" id="KW-0472">Membrane</keyword>
<feature type="domain" description="Peptidase S54 rhomboid" evidence="6">
    <location>
        <begin position="94"/>
        <end position="238"/>
    </location>
</feature>
<dbReference type="GO" id="GO:0016020">
    <property type="term" value="C:membrane"/>
    <property type="evidence" value="ECO:0007669"/>
    <property type="project" value="UniProtKB-SubCell"/>
</dbReference>
<comment type="subcellular location">
    <subcellularLocation>
        <location evidence="1">Membrane</location>
        <topology evidence="1">Multi-pass membrane protein</topology>
    </subcellularLocation>
</comment>